<proteinExistence type="predicted"/>
<dbReference type="EMBL" id="CP003051">
    <property type="protein sequence ID" value="AGA91045.1"/>
    <property type="molecule type" value="Genomic_DNA"/>
</dbReference>
<dbReference type="KEGG" id="tmb:Thimo_2302"/>
<dbReference type="eggNOG" id="COG2983">
    <property type="taxonomic scope" value="Bacteria"/>
</dbReference>
<name>L0H096_9GAMM</name>
<dbReference type="InterPro" id="IPR008228">
    <property type="entry name" value="UCP006173"/>
</dbReference>
<accession>L0H096</accession>
<dbReference type="PIRSF" id="PIRSF006173">
    <property type="entry name" value="UCP006173"/>
    <property type="match status" value="1"/>
</dbReference>
<dbReference type="STRING" id="765912.Thimo_2302"/>
<dbReference type="InterPro" id="IPR005358">
    <property type="entry name" value="Puta_zinc/iron-chelating_dom"/>
</dbReference>
<keyword evidence="2" id="KW-1185">Reference proteome</keyword>
<dbReference type="AlphaFoldDB" id="L0H096"/>
<evidence type="ECO:0000313" key="1">
    <source>
        <dbReference type="EMBL" id="AGA91045.1"/>
    </source>
</evidence>
<gene>
    <name evidence="1" type="ORF">Thimo_2302</name>
</gene>
<protein>
    <submittedName>
        <fullName evidence="1">Uncharacterized protein</fullName>
    </submittedName>
</protein>
<organism evidence="1 2">
    <name type="scientific">Thioflavicoccus mobilis 8321</name>
    <dbReference type="NCBI Taxonomy" id="765912"/>
    <lineage>
        <taxon>Bacteria</taxon>
        <taxon>Pseudomonadati</taxon>
        <taxon>Pseudomonadota</taxon>
        <taxon>Gammaproteobacteria</taxon>
        <taxon>Chromatiales</taxon>
        <taxon>Chromatiaceae</taxon>
        <taxon>Thioflavicoccus</taxon>
    </lineage>
</organism>
<dbReference type="NCBIfam" id="NF003501">
    <property type="entry name" value="PRK05170.1-5"/>
    <property type="match status" value="1"/>
</dbReference>
<evidence type="ECO:0000313" key="2">
    <source>
        <dbReference type="Proteomes" id="UP000010816"/>
    </source>
</evidence>
<dbReference type="PANTHER" id="PTHR37421:SF1">
    <property type="entry name" value="UPF0260 PROTEIN YCGN"/>
    <property type="match status" value="1"/>
</dbReference>
<dbReference type="Pfam" id="PF03692">
    <property type="entry name" value="CxxCxxCC"/>
    <property type="match status" value="1"/>
</dbReference>
<dbReference type="PATRIC" id="fig|765912.4.peg.2259"/>
<sequence>MTKHNERFWEIVPLAEMSVEQWESLCDRCAKCCLEKLQDEDTGQIHYTNVACALLDLHSGQCRDYCDRSEAMLDCITLTVETLRDPRWLPETCAYRLLAEGKPLPGWHPLITGEEGSVAAAGQSIVGRAIPATPAEELAWHLIDWVR</sequence>
<dbReference type="NCBIfam" id="NF003507">
    <property type="entry name" value="PRK05170.2-5"/>
    <property type="match status" value="1"/>
</dbReference>
<dbReference type="Proteomes" id="UP000010816">
    <property type="component" value="Chromosome"/>
</dbReference>
<dbReference type="PANTHER" id="PTHR37421">
    <property type="entry name" value="UPF0260 PROTEIN YCGN"/>
    <property type="match status" value="1"/>
</dbReference>
<dbReference type="RefSeq" id="WP_015281180.1">
    <property type="nucleotide sequence ID" value="NC_019940.1"/>
</dbReference>
<reference evidence="1 2" key="1">
    <citation type="submission" date="2011-09" db="EMBL/GenBank/DDBJ databases">
        <title>Complete sequence of chromosome of Thioflavicoccus mobilis 8321.</title>
        <authorList>
            <consortium name="US DOE Joint Genome Institute"/>
            <person name="Lucas S."/>
            <person name="Han J."/>
            <person name="Lapidus A."/>
            <person name="Cheng J.-F."/>
            <person name="Goodwin L."/>
            <person name="Pitluck S."/>
            <person name="Peters L."/>
            <person name="Ovchinnikova G."/>
            <person name="Lu M."/>
            <person name="Detter J.C."/>
            <person name="Han C."/>
            <person name="Tapia R."/>
            <person name="Land M."/>
            <person name="Hauser L."/>
            <person name="Kyrpides N."/>
            <person name="Ivanova N."/>
            <person name="Pagani I."/>
            <person name="Vogl K."/>
            <person name="Liu Z."/>
            <person name="Imhoff J."/>
            <person name="Thiel V."/>
            <person name="Frigaard N.-U."/>
            <person name="Bryant D."/>
            <person name="Woyke T."/>
        </authorList>
    </citation>
    <scope>NUCLEOTIDE SEQUENCE [LARGE SCALE GENOMIC DNA]</scope>
    <source>
        <strain evidence="1 2">8321</strain>
    </source>
</reference>
<dbReference type="HOGENOM" id="CLU_109769_1_0_6"/>